<evidence type="ECO:0000313" key="4">
    <source>
        <dbReference type="Proteomes" id="UP000215914"/>
    </source>
</evidence>
<protein>
    <recommendedName>
        <fullName evidence="2">Putative plant transposon protein domain-containing protein</fullName>
    </recommendedName>
</protein>
<reference evidence="4" key="1">
    <citation type="journal article" date="2017" name="Nature">
        <title>The sunflower genome provides insights into oil metabolism, flowering and Asterid evolution.</title>
        <authorList>
            <person name="Badouin H."/>
            <person name="Gouzy J."/>
            <person name="Grassa C.J."/>
            <person name="Murat F."/>
            <person name="Staton S.E."/>
            <person name="Cottret L."/>
            <person name="Lelandais-Briere C."/>
            <person name="Owens G.L."/>
            <person name="Carrere S."/>
            <person name="Mayjonade B."/>
            <person name="Legrand L."/>
            <person name="Gill N."/>
            <person name="Kane N.C."/>
            <person name="Bowers J.E."/>
            <person name="Hubner S."/>
            <person name="Bellec A."/>
            <person name="Berard A."/>
            <person name="Berges H."/>
            <person name="Blanchet N."/>
            <person name="Boniface M.C."/>
            <person name="Brunel D."/>
            <person name="Catrice O."/>
            <person name="Chaidir N."/>
            <person name="Claudel C."/>
            <person name="Donnadieu C."/>
            <person name="Faraut T."/>
            <person name="Fievet G."/>
            <person name="Helmstetter N."/>
            <person name="King M."/>
            <person name="Knapp S.J."/>
            <person name="Lai Z."/>
            <person name="Le Paslier M.C."/>
            <person name="Lippi Y."/>
            <person name="Lorenzon L."/>
            <person name="Mandel J.R."/>
            <person name="Marage G."/>
            <person name="Marchand G."/>
            <person name="Marquand E."/>
            <person name="Bret-Mestries E."/>
            <person name="Morien E."/>
            <person name="Nambeesan S."/>
            <person name="Nguyen T."/>
            <person name="Pegot-Espagnet P."/>
            <person name="Pouilly N."/>
            <person name="Raftis F."/>
            <person name="Sallet E."/>
            <person name="Schiex T."/>
            <person name="Thomas J."/>
            <person name="Vandecasteele C."/>
            <person name="Vares D."/>
            <person name="Vear F."/>
            <person name="Vautrin S."/>
            <person name="Crespi M."/>
            <person name="Mangin B."/>
            <person name="Burke J.M."/>
            <person name="Salse J."/>
            <person name="Munos S."/>
            <person name="Vincourt P."/>
            <person name="Rieseberg L.H."/>
            <person name="Langlade N.B."/>
        </authorList>
    </citation>
    <scope>NUCLEOTIDE SEQUENCE [LARGE SCALE GENOMIC DNA]</scope>
    <source>
        <strain evidence="4">cv. SF193</strain>
    </source>
</reference>
<dbReference type="EMBL" id="CM007906">
    <property type="protein sequence ID" value="OTF88101.1"/>
    <property type="molecule type" value="Genomic_DNA"/>
</dbReference>
<proteinExistence type="predicted"/>
<feature type="compositionally biased region" description="Basic and acidic residues" evidence="1">
    <location>
        <begin position="358"/>
        <end position="372"/>
    </location>
</feature>
<feature type="domain" description="Putative plant transposon protein" evidence="2">
    <location>
        <begin position="164"/>
        <end position="308"/>
    </location>
</feature>
<evidence type="ECO:0000259" key="2">
    <source>
        <dbReference type="Pfam" id="PF20167"/>
    </source>
</evidence>
<accession>A0A251RV53</accession>
<sequence>MLMVRMGRTIKSKNKGVVSLSEPASSRSIRQKRVGTSRGQDGPSGGAQLVEHEHSDIPRRAEWTGGSLLKIHSHWQLNAFNEKMAKNSSREAGFQWEKEMTMDQFRLFGIVQKFEALGWEAALSCYDGESERLYLDDVQQWVGTLKMDPGRRPPKTMSLTGRAGGVDVTMSMETLNEIARFYSKPASQYSYPTEEELKHPEKQSTWDVMLDEIFLEGKGRGADKKKEELRVPARLLLTIVQQQVMPRKSDRASVRNPDVPILYSLIMSRPKISFRYLVMMNIWMSRNDFKRWQIPHVRLITALLKRHGAIREGSPFHIVQKKFTPWTLDGLNKFGWKYTRTERYHKLKHQGRKWRVLRPDARQLEPGERDEPQSDDSVMGESDGEDAEVDEGPSDRARAGVGSSMLQLRGMQFGFEDTCPGLDQLVQQARPSDYGEWPAYYQAIFDQNTRGFAQLRWDAQRNYSRQELWNRIHEYTHQREINHRAEDDRQRRLHTAWRTGQPVVENPPHIDYTSLPPYDGSVDYPVPPVHHSEWVDPHQERAQNQEEGRVVGAFGFGEFVDTLTSIFGPPQHRYH</sequence>
<feature type="compositionally biased region" description="Acidic residues" evidence="1">
    <location>
        <begin position="382"/>
        <end position="392"/>
    </location>
</feature>
<gene>
    <name evidence="3" type="ORF">HannXRQ_Chr17g0569321</name>
</gene>
<evidence type="ECO:0000256" key="1">
    <source>
        <dbReference type="SAM" id="MobiDB-lite"/>
    </source>
</evidence>
<evidence type="ECO:0000313" key="3">
    <source>
        <dbReference type="EMBL" id="OTF88101.1"/>
    </source>
</evidence>
<dbReference type="InterPro" id="IPR046796">
    <property type="entry name" value="Transposase_32_dom"/>
</dbReference>
<keyword evidence="4" id="KW-1185">Reference proteome</keyword>
<dbReference type="AlphaFoldDB" id="A0A251RV53"/>
<dbReference type="Pfam" id="PF20167">
    <property type="entry name" value="Transposase_32"/>
    <property type="match status" value="1"/>
</dbReference>
<feature type="region of interest" description="Disordered" evidence="1">
    <location>
        <begin position="358"/>
        <end position="399"/>
    </location>
</feature>
<dbReference type="InParanoid" id="A0A251RV53"/>
<name>A0A251RV53_HELAN</name>
<dbReference type="Proteomes" id="UP000215914">
    <property type="component" value="Chromosome 17"/>
</dbReference>
<feature type="region of interest" description="Disordered" evidence="1">
    <location>
        <begin position="13"/>
        <end position="52"/>
    </location>
</feature>
<organism evidence="3 4">
    <name type="scientific">Helianthus annuus</name>
    <name type="common">Common sunflower</name>
    <dbReference type="NCBI Taxonomy" id="4232"/>
    <lineage>
        <taxon>Eukaryota</taxon>
        <taxon>Viridiplantae</taxon>
        <taxon>Streptophyta</taxon>
        <taxon>Embryophyta</taxon>
        <taxon>Tracheophyta</taxon>
        <taxon>Spermatophyta</taxon>
        <taxon>Magnoliopsida</taxon>
        <taxon>eudicotyledons</taxon>
        <taxon>Gunneridae</taxon>
        <taxon>Pentapetalae</taxon>
        <taxon>asterids</taxon>
        <taxon>campanulids</taxon>
        <taxon>Asterales</taxon>
        <taxon>Asteraceae</taxon>
        <taxon>Asteroideae</taxon>
        <taxon>Heliantheae alliance</taxon>
        <taxon>Heliantheae</taxon>
        <taxon>Helianthus</taxon>
    </lineage>
</organism>